<dbReference type="PANTHER" id="PTHR33279:SF18">
    <property type="entry name" value="SULFUR CARRIER PROTEIN MJ0990-RELATED"/>
    <property type="match status" value="1"/>
</dbReference>
<gene>
    <name evidence="3" type="primary">yedF</name>
    <name evidence="3" type="ORF">H8716_10080</name>
</gene>
<dbReference type="Gene3D" id="3.40.1260.10">
    <property type="entry name" value="DsrEFH-like"/>
    <property type="match status" value="1"/>
</dbReference>
<dbReference type="EMBL" id="JACRSZ010000009">
    <property type="protein sequence ID" value="MBC8573425.1"/>
    <property type="molecule type" value="Genomic_DNA"/>
</dbReference>
<keyword evidence="4" id="KW-1185">Reference proteome</keyword>
<comment type="caution">
    <text evidence="3">The sequence shown here is derived from an EMBL/GenBank/DDBJ whole genome shotgun (WGS) entry which is preliminary data.</text>
</comment>
<dbReference type="NCBIfam" id="TIGR03527">
    <property type="entry name" value="selenium_YedF"/>
    <property type="match status" value="1"/>
</dbReference>
<dbReference type="RefSeq" id="WP_249308629.1">
    <property type="nucleotide sequence ID" value="NZ_JACRSZ010000009.1"/>
</dbReference>
<dbReference type="InterPro" id="IPR019870">
    <property type="entry name" value="Se_metab_YedF"/>
</dbReference>
<evidence type="ECO:0000313" key="3">
    <source>
        <dbReference type="EMBL" id="MBC8573425.1"/>
    </source>
</evidence>
<protein>
    <submittedName>
        <fullName evidence="3">Sulfurtransferase-like selenium metabolism protein YedF</fullName>
    </submittedName>
</protein>
<evidence type="ECO:0000313" key="4">
    <source>
        <dbReference type="Proteomes" id="UP000657421"/>
    </source>
</evidence>
<comment type="similarity">
    <text evidence="1">Belongs to the sulfur carrier protein TusA family.</text>
</comment>
<reference evidence="3 4" key="1">
    <citation type="submission" date="2020-08" db="EMBL/GenBank/DDBJ databases">
        <title>Genome public.</title>
        <authorList>
            <person name="Liu C."/>
            <person name="Sun Q."/>
        </authorList>
    </citation>
    <scope>NUCLEOTIDE SEQUENCE [LARGE SCALE GENOMIC DNA]</scope>
    <source>
        <strain evidence="3 4">NSJ-46</strain>
    </source>
</reference>
<proteinExistence type="inferred from homology"/>
<sequence length="208" mass="22512">MVTINAMGDTCPIPVIKTQNAIKALTKAEEVEVLVDNEVAVQNLTKLAGSLGCEVKSEKKAEKEYRVVITVTEDKLQGQADEKKEETAEAACVPDARDNTVVVISSDKMGEGEEELGKVLIKGYIYALTQLETLPKTILFYNKGAYLTCEGSASLEDLKSLEAQGVEIFTCGTCLNYYGLSEKLQVGSVTNMYVIADTMAKASKVVKP</sequence>
<dbReference type="Proteomes" id="UP000657421">
    <property type="component" value="Unassembled WGS sequence"/>
</dbReference>
<dbReference type="Gene3D" id="3.30.110.40">
    <property type="entry name" value="TusA-like domain"/>
    <property type="match status" value="1"/>
</dbReference>
<dbReference type="SUPFAM" id="SSF75169">
    <property type="entry name" value="DsrEFH-like"/>
    <property type="match status" value="1"/>
</dbReference>
<evidence type="ECO:0000259" key="2">
    <source>
        <dbReference type="Pfam" id="PF01206"/>
    </source>
</evidence>
<dbReference type="InterPro" id="IPR036868">
    <property type="entry name" value="TusA-like_sf"/>
</dbReference>
<organism evidence="3 4">
    <name type="scientific">Jingyaoa shaoxingensis</name>
    <dbReference type="NCBI Taxonomy" id="2763671"/>
    <lineage>
        <taxon>Bacteria</taxon>
        <taxon>Bacillati</taxon>
        <taxon>Bacillota</taxon>
        <taxon>Clostridia</taxon>
        <taxon>Lachnospirales</taxon>
        <taxon>Lachnospiraceae</taxon>
        <taxon>Jingyaoa</taxon>
    </lineage>
</organism>
<dbReference type="InterPro" id="IPR027396">
    <property type="entry name" value="DsrEFH-like"/>
</dbReference>
<name>A0ABR7NAJ2_9FIRM</name>
<dbReference type="PANTHER" id="PTHR33279">
    <property type="entry name" value="SULFUR CARRIER PROTEIN YEDF-RELATED"/>
    <property type="match status" value="1"/>
</dbReference>
<dbReference type="InterPro" id="IPR001455">
    <property type="entry name" value="TusA-like"/>
</dbReference>
<feature type="domain" description="UPF0033" evidence="2">
    <location>
        <begin position="3"/>
        <end position="70"/>
    </location>
</feature>
<evidence type="ECO:0000256" key="1">
    <source>
        <dbReference type="ARBA" id="ARBA00008984"/>
    </source>
</evidence>
<dbReference type="SUPFAM" id="SSF64307">
    <property type="entry name" value="SirA-like"/>
    <property type="match status" value="1"/>
</dbReference>
<dbReference type="Pfam" id="PF01206">
    <property type="entry name" value="TusA"/>
    <property type="match status" value="1"/>
</dbReference>
<accession>A0ABR7NAJ2</accession>